<dbReference type="AlphaFoldDB" id="A0A1F5Z1Y3"/>
<name>A0A1F5Z1Y3_9BACT</name>
<gene>
    <name evidence="5" type="ORF">A2777_05555</name>
</gene>
<reference evidence="5 6" key="1">
    <citation type="journal article" date="2016" name="Nat. Commun.">
        <title>Thousands of microbial genomes shed light on interconnected biogeochemical processes in an aquifer system.</title>
        <authorList>
            <person name="Anantharaman K."/>
            <person name="Brown C.T."/>
            <person name="Hug L.A."/>
            <person name="Sharon I."/>
            <person name="Castelle C.J."/>
            <person name="Probst A.J."/>
            <person name="Thomas B.C."/>
            <person name="Singh A."/>
            <person name="Wilkins M.J."/>
            <person name="Karaoz U."/>
            <person name="Brodie E.L."/>
            <person name="Williams K.H."/>
            <person name="Hubbard S.S."/>
            <person name="Banfield J.F."/>
        </authorList>
    </citation>
    <scope>NUCLEOTIDE SEQUENCE [LARGE SCALE GENOMIC DNA]</scope>
</reference>
<dbReference type="Gene3D" id="3.90.550.10">
    <property type="entry name" value="Spore Coat Polysaccharide Biosynthesis Protein SpsA, Chain A"/>
    <property type="match status" value="1"/>
</dbReference>
<dbReference type="InterPro" id="IPR039528">
    <property type="entry name" value="DPM1-like"/>
</dbReference>
<dbReference type="GO" id="GO:0035269">
    <property type="term" value="P:protein O-linked glycosylation via mannose"/>
    <property type="evidence" value="ECO:0007669"/>
    <property type="project" value="TreeGrafter"/>
</dbReference>
<evidence type="ECO:0000256" key="1">
    <source>
        <dbReference type="ARBA" id="ARBA00006739"/>
    </source>
</evidence>
<evidence type="ECO:0000313" key="5">
    <source>
        <dbReference type="EMBL" id="OGG06416.1"/>
    </source>
</evidence>
<evidence type="ECO:0000313" key="6">
    <source>
        <dbReference type="Proteomes" id="UP000177354"/>
    </source>
</evidence>
<keyword evidence="3" id="KW-0808">Transferase</keyword>
<dbReference type="InterPro" id="IPR001173">
    <property type="entry name" value="Glyco_trans_2-like"/>
</dbReference>
<dbReference type="PANTHER" id="PTHR43398:SF1">
    <property type="entry name" value="DOLICHOL-PHOSPHATE MANNOSYLTRANSFERASE SUBUNIT 1"/>
    <property type="match status" value="1"/>
</dbReference>
<accession>A0A1F5Z1Y3</accession>
<dbReference type="InterPro" id="IPR029044">
    <property type="entry name" value="Nucleotide-diphossugar_trans"/>
</dbReference>
<dbReference type="GO" id="GO:0016020">
    <property type="term" value="C:membrane"/>
    <property type="evidence" value="ECO:0007669"/>
    <property type="project" value="GOC"/>
</dbReference>
<evidence type="ECO:0000256" key="3">
    <source>
        <dbReference type="ARBA" id="ARBA00022679"/>
    </source>
</evidence>
<evidence type="ECO:0000259" key="4">
    <source>
        <dbReference type="Pfam" id="PF00535"/>
    </source>
</evidence>
<keyword evidence="2" id="KW-0328">Glycosyltransferase</keyword>
<dbReference type="SUPFAM" id="SSF53448">
    <property type="entry name" value="Nucleotide-diphospho-sugar transferases"/>
    <property type="match status" value="1"/>
</dbReference>
<sequence>MTVSFIIPFHNEGKNCQPMVERVAAFAEKNDIDYEIIPVDDRSNDKTRQILKNLCAKNRRIKPVIRKEDSVEKGNTMGSALMEGTVKSIGRFIIWTMGDMADNTATYKDILDKLNGNYDMVFGSRYMPGGSRGNLDPLKATLSSTGTFLARILFGIPVHDITNAFRGFKKEVFQKVSLEETGFGISPEFAIKAHMAGFKLGEVPTTYANRVEGISNFKLYKMTRGYLLLYFKLLLKYRLHKKKLVLH</sequence>
<dbReference type="PANTHER" id="PTHR43398">
    <property type="entry name" value="DOLICHOL-PHOSPHATE MANNOSYLTRANSFERASE SUBUNIT 1"/>
    <property type="match status" value="1"/>
</dbReference>
<dbReference type="Pfam" id="PF00535">
    <property type="entry name" value="Glycos_transf_2"/>
    <property type="match status" value="1"/>
</dbReference>
<dbReference type="Proteomes" id="UP000177354">
    <property type="component" value="Unassembled WGS sequence"/>
</dbReference>
<feature type="domain" description="Glycosyltransferase 2-like" evidence="4">
    <location>
        <begin position="4"/>
        <end position="176"/>
    </location>
</feature>
<dbReference type="GO" id="GO:0004582">
    <property type="term" value="F:dolichyl-phosphate beta-D-mannosyltransferase activity"/>
    <property type="evidence" value="ECO:0007669"/>
    <property type="project" value="InterPro"/>
</dbReference>
<proteinExistence type="inferred from homology"/>
<comment type="caution">
    <text evidence="5">The sequence shown here is derived from an EMBL/GenBank/DDBJ whole genome shotgun (WGS) entry which is preliminary data.</text>
</comment>
<evidence type="ECO:0000256" key="2">
    <source>
        <dbReference type="ARBA" id="ARBA00022676"/>
    </source>
</evidence>
<dbReference type="GO" id="GO:0006488">
    <property type="term" value="P:dolichol-linked oligosaccharide biosynthetic process"/>
    <property type="evidence" value="ECO:0007669"/>
    <property type="project" value="TreeGrafter"/>
</dbReference>
<dbReference type="EMBL" id="MFJF01000015">
    <property type="protein sequence ID" value="OGG06416.1"/>
    <property type="molecule type" value="Genomic_DNA"/>
</dbReference>
<comment type="similarity">
    <text evidence="1">Belongs to the glycosyltransferase 2 family.</text>
</comment>
<dbReference type="GO" id="GO:0006506">
    <property type="term" value="P:GPI anchor biosynthetic process"/>
    <property type="evidence" value="ECO:0007669"/>
    <property type="project" value="TreeGrafter"/>
</dbReference>
<protein>
    <recommendedName>
        <fullName evidence="4">Glycosyltransferase 2-like domain-containing protein</fullName>
    </recommendedName>
</protein>
<organism evidence="5 6">
    <name type="scientific">Candidatus Gottesmanbacteria bacterium RIFCSPHIGHO2_01_FULL_40_15</name>
    <dbReference type="NCBI Taxonomy" id="1798376"/>
    <lineage>
        <taxon>Bacteria</taxon>
        <taxon>Candidatus Gottesmaniibacteriota</taxon>
    </lineage>
</organism>